<dbReference type="AlphaFoldDB" id="A0A0B7GT94"/>
<gene>
    <name evidence="1" type="ORF">SSV_1913</name>
</gene>
<dbReference type="EMBL" id="CDMW01000001">
    <property type="protein sequence ID" value="CEL91189.1"/>
    <property type="molecule type" value="Genomic_DNA"/>
</dbReference>
<name>A0A0B7GT94_STRSA</name>
<evidence type="ECO:0000313" key="1">
    <source>
        <dbReference type="EMBL" id="CEL91189.1"/>
    </source>
</evidence>
<dbReference type="Proteomes" id="UP000183504">
    <property type="component" value="Unassembled WGS sequence"/>
</dbReference>
<organism evidence="1 2">
    <name type="scientific">Streptococcus sanguinis</name>
    <dbReference type="NCBI Taxonomy" id="1305"/>
    <lineage>
        <taxon>Bacteria</taxon>
        <taxon>Bacillati</taxon>
        <taxon>Bacillota</taxon>
        <taxon>Bacilli</taxon>
        <taxon>Lactobacillales</taxon>
        <taxon>Streptococcaceae</taxon>
        <taxon>Streptococcus</taxon>
    </lineage>
</organism>
<protein>
    <submittedName>
        <fullName evidence="1">Uncharacterized protein</fullName>
    </submittedName>
</protein>
<proteinExistence type="predicted"/>
<evidence type="ECO:0000313" key="2">
    <source>
        <dbReference type="Proteomes" id="UP000183504"/>
    </source>
</evidence>
<reference evidence="1 2" key="1">
    <citation type="submission" date="2015-01" db="EMBL/GenBank/DDBJ databases">
        <authorList>
            <person name="Pelicic Vladimir"/>
        </authorList>
    </citation>
    <scope>NUCLEOTIDE SEQUENCE [LARGE SCALE GENOMIC DNA]</scope>
    <source>
        <strain evidence="1 2">2908</strain>
    </source>
</reference>
<sequence>MPLNETSRGRQSNLEALMQTERKRSLRSANVLAIAGSQIRADLRGVDVVLALAKTRFCKNFMRQARGAVELRSSDADFLTFFCP</sequence>
<accession>A0A0B7GT94</accession>